<evidence type="ECO:0000313" key="1">
    <source>
        <dbReference type="EMBL" id="CAP74114.1"/>
    </source>
</evidence>
<proteinExistence type="predicted"/>
<dbReference type="VEuPathDB" id="FungiDB:PCH_Pc05g00010"/>
<organism evidence="1 2">
    <name type="scientific">Penicillium rubens (strain ATCC 28089 / DSM 1075 / NRRL 1951 / Wisconsin 54-1255)</name>
    <name type="common">Penicillium chrysogenum</name>
    <dbReference type="NCBI Taxonomy" id="500485"/>
    <lineage>
        <taxon>Eukaryota</taxon>
        <taxon>Fungi</taxon>
        <taxon>Dikarya</taxon>
        <taxon>Ascomycota</taxon>
        <taxon>Pezizomycotina</taxon>
        <taxon>Eurotiomycetes</taxon>
        <taxon>Eurotiomycetidae</taxon>
        <taxon>Eurotiales</taxon>
        <taxon>Aspergillaceae</taxon>
        <taxon>Penicillium</taxon>
        <taxon>Penicillium chrysogenum species complex</taxon>
    </lineage>
</organism>
<dbReference type="EMBL" id="AM920420">
    <property type="protein sequence ID" value="CAP74114.1"/>
    <property type="molecule type" value="Genomic_DNA"/>
</dbReference>
<dbReference type="AlphaFoldDB" id="B6GVU6"/>
<sequence length="146" mass="16002">GMLCGMKRLDKVWCISHGFIQQQRAAVSSGRLWCDVNGSLSCISLWIGMLVHDLHVLLANSRDEETAKSCGPCVALWLNVLGSIGIASTPESVELQTGQTKIHIPATWIFALLPWEYAQGLYSRSAQSAGAERHQTSSHRRLVQSA</sequence>
<keyword evidence="2" id="KW-1185">Reference proteome</keyword>
<evidence type="ECO:0000313" key="2">
    <source>
        <dbReference type="Proteomes" id="UP000000724"/>
    </source>
</evidence>
<dbReference type="Proteomes" id="UP000000724">
    <property type="component" value="Contig Pc00c05"/>
</dbReference>
<name>B6GVU6_PENRW</name>
<protein>
    <submittedName>
        <fullName evidence="1">Uncharacterized protein</fullName>
    </submittedName>
</protein>
<accession>B6GVU6</accession>
<reference evidence="1 2" key="1">
    <citation type="journal article" date="2008" name="Nat. Biotechnol.">
        <title>Genome sequencing and analysis of the filamentous fungus Penicillium chrysogenum.</title>
        <authorList>
            <person name="van den Berg M.A."/>
            <person name="Albang R."/>
            <person name="Albermann K."/>
            <person name="Badger J.H."/>
            <person name="Daran J.-M."/>
            <person name="Driessen A.J.M."/>
            <person name="Garcia-Estrada C."/>
            <person name="Fedorova N.D."/>
            <person name="Harris D.M."/>
            <person name="Heijne W.H.M."/>
            <person name="Joardar V.S."/>
            <person name="Kiel J.A.K.W."/>
            <person name="Kovalchuk A."/>
            <person name="Martin J.F."/>
            <person name="Nierman W.C."/>
            <person name="Nijland J.G."/>
            <person name="Pronk J.T."/>
            <person name="Roubos J.A."/>
            <person name="van der Klei I.J."/>
            <person name="van Peij N.N.M.E."/>
            <person name="Veenhuis M."/>
            <person name="von Doehren H."/>
            <person name="Wagner C."/>
            <person name="Wortman J.R."/>
            <person name="Bovenberg R.A.L."/>
        </authorList>
    </citation>
    <scope>NUCLEOTIDE SEQUENCE [LARGE SCALE GENOMIC DNA]</scope>
    <source>
        <strain evidence="2">ATCC 28089 / DSM 1075 / NRRL 1951 / Wisconsin 54-1255</strain>
    </source>
</reference>
<dbReference type="HOGENOM" id="CLU_1781932_0_0_1"/>
<dbReference type="OrthoDB" id="4376558at2759"/>
<gene>
    <name evidence="1" type="ORF">Pc05g00010</name>
    <name evidence="1" type="ORF">PCH_Pc05g00010</name>
</gene>